<proteinExistence type="predicted"/>
<feature type="domain" description="Disease resistance R13L4/SHOC-2-like LRR" evidence="2">
    <location>
        <begin position="3"/>
        <end position="302"/>
    </location>
</feature>
<evidence type="ECO:0000256" key="1">
    <source>
        <dbReference type="ARBA" id="ARBA00022737"/>
    </source>
</evidence>
<name>A0A392N030_9FABA</name>
<sequence>RLKVLEYDVYSIVSLGNILDENLGSLIHLKYLSFKDYLAGLGAEFGLLKSIGMLQNPETLDLGRYCGKIPKVVSKLRRLQHLPGFRMSMIQLKGGIGGMESLQTLSSVRIDDDGDDGKELIKELGKLRQLRKLRLDDVMEDHICTLYSSLNEMQHLESLSIRCPHFTDLHLNPPPSMLRSLTLGGMLDKFSEWILQLQNLVKLKLRTSSLNDDPIKFLENMQNLLSLEISNVYKGESLHFHDGGFQNLKELYLTKMSTLNSIVIDKGALQSLKKFKLYQIPYLETVPAGIQHLEKLEVLNVQYVPHVELYPKV</sequence>
<gene>
    <name evidence="3" type="ORF">A2U01_0014085</name>
</gene>
<evidence type="ECO:0000259" key="2">
    <source>
        <dbReference type="Pfam" id="PF23598"/>
    </source>
</evidence>
<dbReference type="InterPro" id="IPR032675">
    <property type="entry name" value="LRR_dom_sf"/>
</dbReference>
<organism evidence="3 4">
    <name type="scientific">Trifolium medium</name>
    <dbReference type="NCBI Taxonomy" id="97028"/>
    <lineage>
        <taxon>Eukaryota</taxon>
        <taxon>Viridiplantae</taxon>
        <taxon>Streptophyta</taxon>
        <taxon>Embryophyta</taxon>
        <taxon>Tracheophyta</taxon>
        <taxon>Spermatophyta</taxon>
        <taxon>Magnoliopsida</taxon>
        <taxon>eudicotyledons</taxon>
        <taxon>Gunneridae</taxon>
        <taxon>Pentapetalae</taxon>
        <taxon>rosids</taxon>
        <taxon>fabids</taxon>
        <taxon>Fabales</taxon>
        <taxon>Fabaceae</taxon>
        <taxon>Papilionoideae</taxon>
        <taxon>50 kb inversion clade</taxon>
        <taxon>NPAAA clade</taxon>
        <taxon>Hologalegina</taxon>
        <taxon>IRL clade</taxon>
        <taxon>Trifolieae</taxon>
        <taxon>Trifolium</taxon>
    </lineage>
</organism>
<comment type="caution">
    <text evidence="3">The sequence shown here is derived from an EMBL/GenBank/DDBJ whole genome shotgun (WGS) entry which is preliminary data.</text>
</comment>
<keyword evidence="4" id="KW-1185">Reference proteome</keyword>
<accession>A0A392N030</accession>
<dbReference type="Gene3D" id="3.80.10.10">
    <property type="entry name" value="Ribonuclease Inhibitor"/>
    <property type="match status" value="1"/>
</dbReference>
<dbReference type="SUPFAM" id="SSF52058">
    <property type="entry name" value="L domain-like"/>
    <property type="match status" value="1"/>
</dbReference>
<dbReference type="InterPro" id="IPR055414">
    <property type="entry name" value="LRR_R13L4/SHOC2-like"/>
</dbReference>
<dbReference type="AlphaFoldDB" id="A0A392N030"/>
<dbReference type="Pfam" id="PF23598">
    <property type="entry name" value="LRR_14"/>
    <property type="match status" value="1"/>
</dbReference>
<feature type="non-terminal residue" evidence="3">
    <location>
        <position position="1"/>
    </location>
</feature>
<protein>
    <submittedName>
        <fullName evidence="3">NB-ARC domain disease resistance protein</fullName>
    </submittedName>
</protein>
<dbReference type="PANTHER" id="PTHR47186:SF57">
    <property type="entry name" value="OS02G0478300 PROTEIN"/>
    <property type="match status" value="1"/>
</dbReference>
<dbReference type="PANTHER" id="PTHR47186">
    <property type="entry name" value="LEUCINE-RICH REPEAT-CONTAINING PROTEIN 57"/>
    <property type="match status" value="1"/>
</dbReference>
<evidence type="ECO:0000313" key="3">
    <source>
        <dbReference type="EMBL" id="MCH93137.1"/>
    </source>
</evidence>
<evidence type="ECO:0000313" key="4">
    <source>
        <dbReference type="Proteomes" id="UP000265520"/>
    </source>
</evidence>
<dbReference type="Proteomes" id="UP000265520">
    <property type="component" value="Unassembled WGS sequence"/>
</dbReference>
<reference evidence="3 4" key="1">
    <citation type="journal article" date="2018" name="Front. Plant Sci.">
        <title>Red Clover (Trifolium pratense) and Zigzag Clover (T. medium) - A Picture of Genomic Similarities and Differences.</title>
        <authorList>
            <person name="Dluhosova J."/>
            <person name="Istvanek J."/>
            <person name="Nedelnik J."/>
            <person name="Repkova J."/>
        </authorList>
    </citation>
    <scope>NUCLEOTIDE SEQUENCE [LARGE SCALE GENOMIC DNA]</scope>
    <source>
        <strain evidence="4">cv. 10/8</strain>
        <tissue evidence="3">Leaf</tissue>
    </source>
</reference>
<keyword evidence="1" id="KW-0677">Repeat</keyword>
<dbReference type="EMBL" id="LXQA010024254">
    <property type="protein sequence ID" value="MCH93137.1"/>
    <property type="molecule type" value="Genomic_DNA"/>
</dbReference>